<dbReference type="Gene3D" id="3.40.50.300">
    <property type="entry name" value="P-loop containing nucleotide triphosphate hydrolases"/>
    <property type="match status" value="1"/>
</dbReference>
<dbReference type="GO" id="GO:0005525">
    <property type="term" value="F:GTP binding"/>
    <property type="evidence" value="ECO:0007669"/>
    <property type="project" value="InterPro"/>
</dbReference>
<dbReference type="EMBL" id="JAJJMB010014829">
    <property type="protein sequence ID" value="KAI3857668.1"/>
    <property type="molecule type" value="Genomic_DNA"/>
</dbReference>
<proteinExistence type="predicted"/>
<gene>
    <name evidence="1" type="ORF">MKW98_028932</name>
</gene>
<dbReference type="GO" id="GO:0003924">
    <property type="term" value="F:GTPase activity"/>
    <property type="evidence" value="ECO:0007669"/>
    <property type="project" value="InterPro"/>
</dbReference>
<keyword evidence="2" id="KW-1185">Reference proteome</keyword>
<evidence type="ECO:0000313" key="1">
    <source>
        <dbReference type="EMBL" id="KAI3857668.1"/>
    </source>
</evidence>
<dbReference type="Proteomes" id="UP001202328">
    <property type="component" value="Unassembled WGS sequence"/>
</dbReference>
<dbReference type="InterPro" id="IPR027417">
    <property type="entry name" value="P-loop_NTPase"/>
</dbReference>
<name>A0AAD4S2L5_9MAGN</name>
<reference evidence="1" key="1">
    <citation type="submission" date="2022-04" db="EMBL/GenBank/DDBJ databases">
        <title>A functionally conserved STORR gene fusion in Papaver species that diverged 16.8 million years ago.</title>
        <authorList>
            <person name="Catania T."/>
        </authorList>
    </citation>
    <scope>NUCLEOTIDE SEQUENCE</scope>
    <source>
        <strain evidence="1">S-188037</strain>
    </source>
</reference>
<dbReference type="InterPro" id="IPR001806">
    <property type="entry name" value="Small_GTPase"/>
</dbReference>
<sequence length="139" mass="16379">MDLNLPDALEDTVELEGKRIKLQIWDVAGQEHFRTITTGMLSYCLYDQVKWLNKEQQQILALQQQQQILIPQQQKLQLQLQPQQFPLQTHSWSQISYHKQYGFGIMNLKPGIMENLMKNAWQLVFGKYLQVLSKFLCSI</sequence>
<accession>A0AAD4S2L5</accession>
<protein>
    <submittedName>
        <fullName evidence="1">Uncharacterized protein</fullName>
    </submittedName>
</protein>
<evidence type="ECO:0000313" key="2">
    <source>
        <dbReference type="Proteomes" id="UP001202328"/>
    </source>
</evidence>
<dbReference type="AlphaFoldDB" id="A0AAD4S2L5"/>
<comment type="caution">
    <text evidence="1">The sequence shown here is derived from an EMBL/GenBank/DDBJ whole genome shotgun (WGS) entry which is preliminary data.</text>
</comment>
<dbReference type="Pfam" id="PF00071">
    <property type="entry name" value="Ras"/>
    <property type="match status" value="1"/>
</dbReference>
<dbReference type="SUPFAM" id="SSF52540">
    <property type="entry name" value="P-loop containing nucleoside triphosphate hydrolases"/>
    <property type="match status" value="1"/>
</dbReference>
<organism evidence="1 2">
    <name type="scientific">Papaver atlanticum</name>
    <dbReference type="NCBI Taxonomy" id="357466"/>
    <lineage>
        <taxon>Eukaryota</taxon>
        <taxon>Viridiplantae</taxon>
        <taxon>Streptophyta</taxon>
        <taxon>Embryophyta</taxon>
        <taxon>Tracheophyta</taxon>
        <taxon>Spermatophyta</taxon>
        <taxon>Magnoliopsida</taxon>
        <taxon>Ranunculales</taxon>
        <taxon>Papaveraceae</taxon>
        <taxon>Papaveroideae</taxon>
        <taxon>Papaver</taxon>
    </lineage>
</organism>